<dbReference type="Proteomes" id="UP000663823">
    <property type="component" value="Unassembled WGS sequence"/>
</dbReference>
<dbReference type="GO" id="GO:0003700">
    <property type="term" value="F:DNA-binding transcription factor activity"/>
    <property type="evidence" value="ECO:0007669"/>
    <property type="project" value="InterPro"/>
</dbReference>
<dbReference type="PROSITE" id="PS00036">
    <property type="entry name" value="BZIP_BASIC"/>
    <property type="match status" value="1"/>
</dbReference>
<evidence type="ECO:0000313" key="9">
    <source>
        <dbReference type="EMBL" id="CAF3672918.1"/>
    </source>
</evidence>
<dbReference type="GO" id="GO:0007623">
    <property type="term" value="P:circadian rhythm"/>
    <property type="evidence" value="ECO:0007669"/>
    <property type="project" value="TreeGrafter"/>
</dbReference>
<dbReference type="FunFam" id="1.20.5.170:FF:000025">
    <property type="entry name" value="nuclear factor interleukin-3-regulated protein-like"/>
    <property type="match status" value="1"/>
</dbReference>
<protein>
    <recommendedName>
        <fullName evidence="7">BZIP domain-containing protein</fullName>
    </recommendedName>
</protein>
<evidence type="ECO:0000313" key="8">
    <source>
        <dbReference type="EMBL" id="CAF1146710.1"/>
    </source>
</evidence>
<dbReference type="Gene3D" id="1.20.5.170">
    <property type="match status" value="1"/>
</dbReference>
<keyword evidence="5" id="KW-0539">Nucleus</keyword>
<feature type="region of interest" description="Disordered" evidence="6">
    <location>
        <begin position="124"/>
        <end position="146"/>
    </location>
</feature>
<dbReference type="EMBL" id="CAJOAX010000977">
    <property type="protein sequence ID" value="CAF3672918.1"/>
    <property type="molecule type" value="Genomic_DNA"/>
</dbReference>
<comment type="similarity">
    <text evidence="1">Belongs to the bZIP family. NFIL3 subfamily.</text>
</comment>
<gene>
    <name evidence="9" type="ORF">OTI717_LOCUS10692</name>
    <name evidence="8" type="ORF">RFH988_LOCUS21685</name>
</gene>
<reference evidence="8" key="1">
    <citation type="submission" date="2021-02" db="EMBL/GenBank/DDBJ databases">
        <authorList>
            <person name="Nowell W R."/>
        </authorList>
    </citation>
    <scope>NUCLEOTIDE SEQUENCE</scope>
</reference>
<dbReference type="PROSITE" id="PS50217">
    <property type="entry name" value="BZIP"/>
    <property type="match status" value="1"/>
</dbReference>
<evidence type="ECO:0000256" key="4">
    <source>
        <dbReference type="ARBA" id="ARBA00023163"/>
    </source>
</evidence>
<evidence type="ECO:0000256" key="2">
    <source>
        <dbReference type="ARBA" id="ARBA00023015"/>
    </source>
</evidence>
<dbReference type="Proteomes" id="UP000663882">
    <property type="component" value="Unassembled WGS sequence"/>
</dbReference>
<dbReference type="InterPro" id="IPR004827">
    <property type="entry name" value="bZIP"/>
</dbReference>
<evidence type="ECO:0000259" key="7">
    <source>
        <dbReference type="PROSITE" id="PS50217"/>
    </source>
</evidence>
<evidence type="ECO:0000256" key="6">
    <source>
        <dbReference type="SAM" id="MobiDB-lite"/>
    </source>
</evidence>
<dbReference type="EMBL" id="CAJNOO010001397">
    <property type="protein sequence ID" value="CAF1146710.1"/>
    <property type="molecule type" value="Genomic_DNA"/>
</dbReference>
<dbReference type="SMART" id="SM00338">
    <property type="entry name" value="BRLZ"/>
    <property type="match status" value="1"/>
</dbReference>
<dbReference type="PANTHER" id="PTHR15284">
    <property type="entry name" value="NUCLEAR FACTOR INTERLEUKIN-3-REGULATED PROTEIN"/>
    <property type="match status" value="1"/>
</dbReference>
<dbReference type="GO" id="GO:0005634">
    <property type="term" value="C:nucleus"/>
    <property type="evidence" value="ECO:0007669"/>
    <property type="project" value="TreeGrafter"/>
</dbReference>
<accession>A0A814SFM6</accession>
<evidence type="ECO:0000256" key="1">
    <source>
        <dbReference type="ARBA" id="ARBA00006079"/>
    </source>
</evidence>
<evidence type="ECO:0000256" key="5">
    <source>
        <dbReference type="ARBA" id="ARBA00023242"/>
    </source>
</evidence>
<name>A0A814SFM6_9BILA</name>
<dbReference type="InterPro" id="IPR047229">
    <property type="entry name" value="NFIL3-like"/>
</dbReference>
<feature type="compositionally biased region" description="Polar residues" evidence="6">
    <location>
        <begin position="1"/>
        <end position="10"/>
    </location>
</feature>
<comment type="caution">
    <text evidence="8">The sequence shown here is derived from an EMBL/GenBank/DDBJ whole genome shotgun (WGS) entry which is preliminary data.</text>
</comment>
<keyword evidence="3" id="KW-0238">DNA-binding</keyword>
<organism evidence="8 10">
    <name type="scientific">Rotaria sordida</name>
    <dbReference type="NCBI Taxonomy" id="392033"/>
    <lineage>
        <taxon>Eukaryota</taxon>
        <taxon>Metazoa</taxon>
        <taxon>Spiralia</taxon>
        <taxon>Gnathifera</taxon>
        <taxon>Rotifera</taxon>
        <taxon>Eurotatoria</taxon>
        <taxon>Bdelloidea</taxon>
        <taxon>Philodinida</taxon>
        <taxon>Philodinidae</taxon>
        <taxon>Rotaria</taxon>
    </lineage>
</organism>
<feature type="compositionally biased region" description="Low complexity" evidence="6">
    <location>
        <begin position="23"/>
        <end position="38"/>
    </location>
</feature>
<dbReference type="SUPFAM" id="SSF57959">
    <property type="entry name" value="Leucine zipper domain"/>
    <property type="match status" value="1"/>
</dbReference>
<proteinExistence type="inferred from homology"/>
<dbReference type="InterPro" id="IPR046347">
    <property type="entry name" value="bZIP_sf"/>
</dbReference>
<keyword evidence="4" id="KW-0804">Transcription</keyword>
<evidence type="ECO:0000256" key="3">
    <source>
        <dbReference type="ARBA" id="ARBA00023125"/>
    </source>
</evidence>
<feature type="domain" description="BZIP" evidence="7">
    <location>
        <begin position="67"/>
        <end position="130"/>
    </location>
</feature>
<dbReference type="Pfam" id="PF07716">
    <property type="entry name" value="bZIP_2"/>
    <property type="match status" value="1"/>
</dbReference>
<dbReference type="OrthoDB" id="6151507at2759"/>
<evidence type="ECO:0000313" key="10">
    <source>
        <dbReference type="Proteomes" id="UP000663882"/>
    </source>
</evidence>
<sequence>MTSSSSSFIKNSDENHPYHDTPTSSSSTSFSTSSSCSSPDIQKKEYILLNNKSRRKKRAFIPDDKKDPTYWSQRSKNNLSAKRSRVKRRMNDLVLETKLTQLNHENQLLKAKIDMLARKFGHLTNKEEEQEEQEELEKNDNNDSEQTKLLNVFDQSTSLKMNSTEEQSLIDKTSTTTATTVPTPMPIKWRFKLFNMTSNS</sequence>
<feature type="region of interest" description="Disordered" evidence="6">
    <location>
        <begin position="1"/>
        <end position="85"/>
    </location>
</feature>
<dbReference type="AlphaFoldDB" id="A0A814SFM6"/>
<dbReference type="GO" id="GO:0003677">
    <property type="term" value="F:DNA binding"/>
    <property type="evidence" value="ECO:0007669"/>
    <property type="project" value="UniProtKB-KW"/>
</dbReference>
<dbReference type="PANTHER" id="PTHR15284:SF0">
    <property type="entry name" value="GH23983P"/>
    <property type="match status" value="1"/>
</dbReference>
<feature type="compositionally biased region" description="Polar residues" evidence="6">
    <location>
        <begin position="70"/>
        <end position="81"/>
    </location>
</feature>
<keyword evidence="2" id="KW-0805">Transcription regulation</keyword>